<feature type="region of interest" description="Disordered" evidence="1">
    <location>
        <begin position="291"/>
        <end position="313"/>
    </location>
</feature>
<name>A0A084B937_STACB</name>
<evidence type="ECO:0000256" key="1">
    <source>
        <dbReference type="SAM" id="MobiDB-lite"/>
    </source>
</evidence>
<gene>
    <name evidence="2" type="ORF">S7711_02656</name>
</gene>
<accession>A0A084B937</accession>
<organism evidence="2 3">
    <name type="scientific">Stachybotrys chartarum (strain CBS 109288 / IBT 7711)</name>
    <name type="common">Toxic black mold</name>
    <name type="synonym">Stilbospora chartarum</name>
    <dbReference type="NCBI Taxonomy" id="1280523"/>
    <lineage>
        <taxon>Eukaryota</taxon>
        <taxon>Fungi</taxon>
        <taxon>Dikarya</taxon>
        <taxon>Ascomycota</taxon>
        <taxon>Pezizomycotina</taxon>
        <taxon>Sordariomycetes</taxon>
        <taxon>Hypocreomycetidae</taxon>
        <taxon>Hypocreales</taxon>
        <taxon>Stachybotryaceae</taxon>
        <taxon>Stachybotrys</taxon>
    </lineage>
</organism>
<dbReference type="AlphaFoldDB" id="A0A084B937"/>
<proteinExistence type="predicted"/>
<dbReference type="Proteomes" id="UP000028045">
    <property type="component" value="Unassembled WGS sequence"/>
</dbReference>
<dbReference type="EMBL" id="KL647681">
    <property type="protein sequence ID" value="KEY74066.1"/>
    <property type="molecule type" value="Genomic_DNA"/>
</dbReference>
<evidence type="ECO:0000313" key="3">
    <source>
        <dbReference type="Proteomes" id="UP000028045"/>
    </source>
</evidence>
<reference evidence="2 3" key="1">
    <citation type="journal article" date="2014" name="BMC Genomics">
        <title>Comparative genome sequencing reveals chemotype-specific gene clusters in the toxigenic black mold Stachybotrys.</title>
        <authorList>
            <person name="Semeiks J."/>
            <person name="Borek D."/>
            <person name="Otwinowski Z."/>
            <person name="Grishin N.V."/>
        </authorList>
    </citation>
    <scope>NUCLEOTIDE SEQUENCE [LARGE SCALE GENOMIC DNA]</scope>
    <source>
        <strain evidence="3">CBS 109288 / IBT 7711</strain>
    </source>
</reference>
<keyword evidence="3" id="KW-1185">Reference proteome</keyword>
<sequence>MLTQESPEEFDFEIFDLKNKVTTLSRVATSLKQTDIASLGERNECAASGARVNQYTGLATSSKPVASAKTFTTEWSFGRSGASALITGEKPAQDDKGEDEVSEDEQECPDDSTDAYLESDDDARNRAATALAEREGDDRQQIRRYYSHKIKDLGDYIIDPTDEGLNDIATIGIFSPDVLAKHPSLHALGKKYKDTSALLWVLCPFFYRRAGAQMGWSSDFGHIIIRRILKVLQIRRSMCTKLVDHSGITTFPGANLPPSTVVTEQLQFSSGYAEFIRNRGRTVGRSLYMGNGDSASTTTHTHDSTGAGPDSGGKINFSMHREGVLVAHDLVNHAVLHDDVVAFGAADSFN</sequence>
<feature type="region of interest" description="Disordered" evidence="1">
    <location>
        <begin position="82"/>
        <end position="122"/>
    </location>
</feature>
<protein>
    <submittedName>
        <fullName evidence="2">Uncharacterized protein</fullName>
    </submittedName>
</protein>
<evidence type="ECO:0000313" key="2">
    <source>
        <dbReference type="EMBL" id="KEY74066.1"/>
    </source>
</evidence>
<feature type="compositionally biased region" description="Acidic residues" evidence="1">
    <location>
        <begin position="96"/>
        <end position="121"/>
    </location>
</feature>
<dbReference type="HOGENOM" id="CLU_847794_0_0_1"/>
<feature type="compositionally biased region" description="Low complexity" evidence="1">
    <location>
        <begin position="292"/>
        <end position="308"/>
    </location>
</feature>